<evidence type="ECO:0000256" key="1">
    <source>
        <dbReference type="ARBA" id="ARBA00006464"/>
    </source>
</evidence>
<protein>
    <submittedName>
        <fullName evidence="5">Sugar transferase</fullName>
    </submittedName>
</protein>
<feature type="transmembrane region" description="Helical" evidence="3">
    <location>
        <begin position="96"/>
        <end position="115"/>
    </location>
</feature>
<keyword evidence="2" id="KW-0270">Exopolysaccharide synthesis</keyword>
<keyword evidence="3" id="KW-0472">Membrane</keyword>
<evidence type="ECO:0000256" key="2">
    <source>
        <dbReference type="ARBA" id="ARBA00023169"/>
    </source>
</evidence>
<feature type="transmembrane region" description="Helical" evidence="3">
    <location>
        <begin position="121"/>
        <end position="143"/>
    </location>
</feature>
<evidence type="ECO:0000259" key="4">
    <source>
        <dbReference type="Pfam" id="PF02397"/>
    </source>
</evidence>
<gene>
    <name evidence="5" type="ORF">I2488_01595</name>
</gene>
<organism evidence="5 6">
    <name type="scientific">Novosphingobium jiangmenense</name>
    <dbReference type="NCBI Taxonomy" id="2791981"/>
    <lineage>
        <taxon>Bacteria</taxon>
        <taxon>Pseudomonadati</taxon>
        <taxon>Pseudomonadota</taxon>
        <taxon>Alphaproteobacteria</taxon>
        <taxon>Sphingomonadales</taxon>
        <taxon>Sphingomonadaceae</taxon>
        <taxon>Novosphingobium</taxon>
    </lineage>
</organism>
<evidence type="ECO:0000313" key="5">
    <source>
        <dbReference type="EMBL" id="MBF9149689.1"/>
    </source>
</evidence>
<keyword evidence="6" id="KW-1185">Reference proteome</keyword>
<keyword evidence="3" id="KW-0812">Transmembrane</keyword>
<dbReference type="Proteomes" id="UP000600799">
    <property type="component" value="Unassembled WGS sequence"/>
</dbReference>
<comment type="caution">
    <text evidence="5">The sequence shown here is derived from an EMBL/GenBank/DDBJ whole genome shotgun (WGS) entry which is preliminary data.</text>
</comment>
<dbReference type="PANTHER" id="PTHR30576:SF0">
    <property type="entry name" value="UNDECAPRENYL-PHOSPHATE N-ACETYLGALACTOSAMINYL 1-PHOSPHATE TRANSFERASE-RELATED"/>
    <property type="match status" value="1"/>
</dbReference>
<keyword evidence="3" id="KW-1133">Transmembrane helix</keyword>
<feature type="domain" description="Bacterial sugar transferase" evidence="4">
    <location>
        <begin position="249"/>
        <end position="429"/>
    </location>
</feature>
<dbReference type="PANTHER" id="PTHR30576">
    <property type="entry name" value="COLANIC BIOSYNTHESIS UDP-GLUCOSE LIPID CARRIER TRANSFERASE"/>
    <property type="match status" value="1"/>
</dbReference>
<feature type="transmembrane region" description="Helical" evidence="3">
    <location>
        <begin position="63"/>
        <end position="84"/>
    </location>
</feature>
<keyword evidence="5" id="KW-0808">Transferase</keyword>
<comment type="similarity">
    <text evidence="1">Belongs to the bacterial sugar transferase family.</text>
</comment>
<reference evidence="5 6" key="1">
    <citation type="submission" date="2020-11" db="EMBL/GenBank/DDBJ databases">
        <title>The genome sequence of Novosphingobium sp. 1Y9A.</title>
        <authorList>
            <person name="Liu Y."/>
        </authorList>
    </citation>
    <scope>NUCLEOTIDE SEQUENCE [LARGE SCALE GENOMIC DNA]</scope>
    <source>
        <strain evidence="5 6">1Y9A</strain>
    </source>
</reference>
<dbReference type="EMBL" id="JADQDC010000001">
    <property type="protein sequence ID" value="MBF9149689.1"/>
    <property type="molecule type" value="Genomic_DNA"/>
</dbReference>
<dbReference type="Pfam" id="PF02397">
    <property type="entry name" value="Bac_transf"/>
    <property type="match status" value="1"/>
</dbReference>
<name>A0ABS0HBN2_9SPHN</name>
<accession>A0ABS0HBN2</accession>
<proteinExistence type="inferred from homology"/>
<sequence>MKMHFPDRMHGFTGESGYADGRWNALIRSNRFTLGGLYLAGLGLPWVGHVLTRYGFVQHPPMSLVEILTLVVCGLALTGAHVALRQVSMLAFAADKALVLPAFLGNFFVCFSAASLLRLPFLRYVALGSFVCAIVWYFAVVMLRSRSGRPRLAFVGGMPRDPLLAGAQIDWTVLSTSDLTGNISGVVFDRSQPMSPHAEKLLGKAVLTGLPVYESSDFSEMLTGRVSLATHPIEYFGLLMPSRPLLRVKRLADLVVVIPAIVLALPVIALASLLIRLESPGAALFRQPRMGYKGEVFVCYKLRSMRSDVAGPAFTEAEDPRITRVGRFIRKWRIDELPQLFNVLRGDMSFIGPRPEAVSLATMYQSEIPYYAYRHSVRPGITGWAAVNQGNVALADEARRKLEYDFYYIKHCSVWLDILVILLTVRTILTGFGSR</sequence>
<evidence type="ECO:0000256" key="3">
    <source>
        <dbReference type="SAM" id="Phobius"/>
    </source>
</evidence>
<dbReference type="GO" id="GO:0016740">
    <property type="term" value="F:transferase activity"/>
    <property type="evidence" value="ECO:0007669"/>
    <property type="project" value="UniProtKB-KW"/>
</dbReference>
<dbReference type="RefSeq" id="WP_196274054.1">
    <property type="nucleotide sequence ID" value="NZ_JADQDC010000001.1"/>
</dbReference>
<feature type="transmembrane region" description="Helical" evidence="3">
    <location>
        <begin position="251"/>
        <end position="275"/>
    </location>
</feature>
<evidence type="ECO:0000313" key="6">
    <source>
        <dbReference type="Proteomes" id="UP000600799"/>
    </source>
</evidence>
<dbReference type="InterPro" id="IPR003362">
    <property type="entry name" value="Bact_transf"/>
</dbReference>
<feature type="transmembrane region" description="Helical" evidence="3">
    <location>
        <begin position="32"/>
        <end position="51"/>
    </location>
</feature>